<proteinExistence type="predicted"/>
<feature type="region of interest" description="Disordered" evidence="1">
    <location>
        <begin position="1"/>
        <end position="53"/>
    </location>
</feature>
<feature type="region of interest" description="Disordered" evidence="1">
    <location>
        <begin position="448"/>
        <end position="486"/>
    </location>
</feature>
<evidence type="ECO:0000256" key="1">
    <source>
        <dbReference type="SAM" id="MobiDB-lite"/>
    </source>
</evidence>
<reference evidence="3" key="1">
    <citation type="submission" date="2005-09" db="EMBL/GenBank/DDBJ databases">
        <title>Annotation of the Aspergillus terreus NIH2624 genome.</title>
        <authorList>
            <person name="Birren B.W."/>
            <person name="Lander E.S."/>
            <person name="Galagan J.E."/>
            <person name="Nusbaum C."/>
            <person name="Devon K."/>
            <person name="Henn M."/>
            <person name="Ma L.-J."/>
            <person name="Jaffe D.B."/>
            <person name="Butler J."/>
            <person name="Alvarez P."/>
            <person name="Gnerre S."/>
            <person name="Grabherr M."/>
            <person name="Kleber M."/>
            <person name="Mauceli E.W."/>
            <person name="Brockman W."/>
            <person name="Rounsley S."/>
            <person name="Young S.K."/>
            <person name="LaButti K."/>
            <person name="Pushparaj V."/>
            <person name="DeCaprio D."/>
            <person name="Crawford M."/>
            <person name="Koehrsen M."/>
            <person name="Engels R."/>
            <person name="Montgomery P."/>
            <person name="Pearson M."/>
            <person name="Howarth C."/>
            <person name="Larson L."/>
            <person name="Luoma S."/>
            <person name="White J."/>
            <person name="Alvarado L."/>
            <person name="Kodira C.D."/>
            <person name="Zeng Q."/>
            <person name="Oleary S."/>
            <person name="Yandava C."/>
            <person name="Denning D.W."/>
            <person name="Nierman W.C."/>
            <person name="Milne T."/>
            <person name="Madden K."/>
        </authorList>
    </citation>
    <scope>NUCLEOTIDE SEQUENCE [LARGE SCALE GENOMIC DNA]</scope>
    <source>
        <strain evidence="3">NIH 2624 / FGSC A1156</strain>
    </source>
</reference>
<dbReference type="HOGENOM" id="CLU_022768_0_0_1"/>
<feature type="compositionally biased region" description="Low complexity" evidence="1">
    <location>
        <begin position="165"/>
        <end position="174"/>
    </location>
</feature>
<feature type="region of interest" description="Disordered" evidence="1">
    <location>
        <begin position="235"/>
        <end position="285"/>
    </location>
</feature>
<feature type="compositionally biased region" description="Basic and acidic residues" evidence="1">
    <location>
        <begin position="355"/>
        <end position="369"/>
    </location>
</feature>
<feature type="compositionally biased region" description="Low complexity" evidence="1">
    <location>
        <begin position="146"/>
        <end position="156"/>
    </location>
</feature>
<accession>Q0CX46</accession>
<dbReference type="OrthoDB" id="4225515at2759"/>
<sequence>MAHGQHQLPGANAFHPGRSRSQSTNIRLPARSPAKHRASSYYPPTDPEIVDDSNPDPFYLEQSLSNGASWASCRRDMGDARFSHDPDPYFMLSNANSGKDFSFPAVPRGECRANNNRSTLSVVELEYQLGLQQANVHPWSGQPCHSSQGSFSSVQSEATPDLTPSSSFSSNYSSPIYPDATKRTRHGYVPYPPHPYTALPTRRSSETKDARALVAQSNASSDTLIMPHADISDGGSVRGKALPAMPPVPRIGNPPPGKRGPNPPGRPPIEPSMISPPCRINPVTMEPHTTHFDQALFIPANDCPSPVPSPTPSPASPGMERLPTATSGRDRPLTSASEMHCEQSVWESDSDNDDTDPKSLSRKPMDTLKKVRSRVQLRVAKSAPKLQNAQSQSQPPSKENSQELERFPSIPDQLPCDDLPPPPPMPIVQARSSKDIFRPAAHQTLRLVAPSTTSLVRPRTPRSRGNSCATTGPSRPQTPKYDIDRSTAAAIHAQTRRRQRSDSPDMPLTPQREKLCTLCREERSDRAIHQSLSLVRPPLYKRFWESLRMLGCHGDISPARARKPMFERNDSMRGWDARDEESTPNRYAYNDSLCFYD</sequence>
<gene>
    <name evidence="2" type="ORF">ATEG_01738</name>
</gene>
<feature type="compositionally biased region" description="Polar residues" evidence="1">
    <location>
        <begin position="463"/>
        <end position="477"/>
    </location>
</feature>
<feature type="compositionally biased region" description="Pro residues" evidence="1">
    <location>
        <begin position="305"/>
        <end position="315"/>
    </location>
</feature>
<dbReference type="Proteomes" id="UP000007963">
    <property type="component" value="Unassembled WGS sequence"/>
</dbReference>
<dbReference type="RefSeq" id="XP_001209103.1">
    <property type="nucleotide sequence ID" value="XM_001209103.1"/>
</dbReference>
<feature type="region of interest" description="Disordered" evidence="1">
    <location>
        <begin position="491"/>
        <end position="510"/>
    </location>
</feature>
<evidence type="ECO:0000313" key="2">
    <source>
        <dbReference type="EMBL" id="EAU38495.1"/>
    </source>
</evidence>
<feature type="region of interest" description="Disordered" evidence="1">
    <location>
        <begin position="139"/>
        <end position="203"/>
    </location>
</feature>
<feature type="compositionally biased region" description="Pro residues" evidence="1">
    <location>
        <begin position="244"/>
        <end position="270"/>
    </location>
</feature>
<dbReference type="GeneID" id="4315736"/>
<feature type="compositionally biased region" description="Polar residues" evidence="1">
    <location>
        <begin position="385"/>
        <end position="399"/>
    </location>
</feature>
<evidence type="ECO:0000313" key="3">
    <source>
        <dbReference type="Proteomes" id="UP000007963"/>
    </source>
</evidence>
<dbReference type="eggNOG" id="ENOG502RR5T">
    <property type="taxonomic scope" value="Eukaryota"/>
</dbReference>
<dbReference type="EMBL" id="CH476595">
    <property type="protein sequence ID" value="EAU38495.1"/>
    <property type="molecule type" value="Genomic_DNA"/>
</dbReference>
<protein>
    <submittedName>
        <fullName evidence="2">Uncharacterized protein</fullName>
    </submittedName>
</protein>
<dbReference type="OMA" id="WTATSME"/>
<feature type="region of interest" description="Disordered" evidence="1">
    <location>
        <begin position="298"/>
        <end position="422"/>
    </location>
</feature>
<organism evidence="2 3">
    <name type="scientific">Aspergillus terreus (strain NIH 2624 / FGSC A1156)</name>
    <dbReference type="NCBI Taxonomy" id="341663"/>
    <lineage>
        <taxon>Eukaryota</taxon>
        <taxon>Fungi</taxon>
        <taxon>Dikarya</taxon>
        <taxon>Ascomycota</taxon>
        <taxon>Pezizomycotina</taxon>
        <taxon>Eurotiomycetes</taxon>
        <taxon>Eurotiomycetidae</taxon>
        <taxon>Eurotiales</taxon>
        <taxon>Aspergillaceae</taxon>
        <taxon>Aspergillus</taxon>
        <taxon>Aspergillus subgen. Circumdati</taxon>
    </lineage>
</organism>
<name>Q0CX46_ASPTN</name>
<dbReference type="AlphaFoldDB" id="Q0CX46"/>
<dbReference type="VEuPathDB" id="FungiDB:ATEG_01738"/>